<keyword evidence="2 6" id="KW-0813">Transport</keyword>
<dbReference type="PROSITE" id="PS00610">
    <property type="entry name" value="NA_NEUROTRAN_SYMP_1"/>
    <property type="match status" value="1"/>
</dbReference>
<dbReference type="PROSITE" id="PS50267">
    <property type="entry name" value="NA_NEUROTRAN_SYMP_3"/>
    <property type="match status" value="1"/>
</dbReference>
<evidence type="ECO:0000256" key="1">
    <source>
        <dbReference type="ARBA" id="ARBA00004141"/>
    </source>
</evidence>
<feature type="transmembrane region" description="Helical" evidence="7">
    <location>
        <begin position="460"/>
        <end position="481"/>
    </location>
</feature>
<dbReference type="RefSeq" id="WP_005993953.1">
    <property type="nucleotide sequence ID" value="NZ_AECZ01000014.1"/>
</dbReference>
<evidence type="ECO:0000256" key="6">
    <source>
        <dbReference type="RuleBase" id="RU003732"/>
    </source>
</evidence>
<dbReference type="Proteomes" id="UP000006250">
    <property type="component" value="Unassembled WGS sequence"/>
</dbReference>
<feature type="transmembrane region" description="Helical" evidence="7">
    <location>
        <begin position="12"/>
        <end position="31"/>
    </location>
</feature>
<keyword evidence="3 6" id="KW-0812">Transmembrane</keyword>
<feature type="transmembrane region" description="Helical" evidence="7">
    <location>
        <begin position="228"/>
        <end position="246"/>
    </location>
</feature>
<proteinExistence type="inferred from homology"/>
<reference evidence="8 9" key="1">
    <citation type="submission" date="2010-08" db="EMBL/GenBank/DDBJ databases">
        <title>The draft genome of Desulfovibrio fructosovorans JJ.</title>
        <authorList>
            <consortium name="US DOE Joint Genome Institute (JGI-PGF)"/>
            <person name="Lucas S."/>
            <person name="Copeland A."/>
            <person name="Lapidus A."/>
            <person name="Cheng J.-F."/>
            <person name="Bruce D."/>
            <person name="Goodwin L."/>
            <person name="Pitluck S."/>
            <person name="Land M.L."/>
            <person name="Hauser L."/>
            <person name="Chang Y.-J."/>
            <person name="Jeffries C."/>
            <person name="Wall J.D."/>
            <person name="Stahl D.A."/>
            <person name="Arkin A.P."/>
            <person name="Dehal P."/>
            <person name="Stolyar S.M."/>
            <person name="Hazen T.C."/>
            <person name="Woyke T.J."/>
        </authorList>
    </citation>
    <scope>NUCLEOTIDE SEQUENCE [LARGE SCALE GENOMIC DNA]</scope>
    <source>
        <strain evidence="8 9">JJ</strain>
    </source>
</reference>
<dbReference type="EMBL" id="AECZ01000014">
    <property type="protein sequence ID" value="EFL50901.1"/>
    <property type="molecule type" value="Genomic_DNA"/>
</dbReference>
<dbReference type="AlphaFoldDB" id="E1JXC4"/>
<dbReference type="STRING" id="596151.DesfrDRAFT_2273"/>
<name>E1JXC4_SOLFR</name>
<dbReference type="PRINTS" id="PR00176">
    <property type="entry name" value="NANEUSMPORT"/>
</dbReference>
<comment type="caution">
    <text evidence="8">The sequence shown here is derived from an EMBL/GenBank/DDBJ whole genome shotgun (WGS) entry which is preliminary data.</text>
</comment>
<evidence type="ECO:0000313" key="9">
    <source>
        <dbReference type="Proteomes" id="UP000006250"/>
    </source>
</evidence>
<protein>
    <recommendedName>
        <fullName evidence="6">Transporter</fullName>
    </recommendedName>
</protein>
<organism evidence="8 9">
    <name type="scientific">Solidesulfovibrio fructosivorans JJ]</name>
    <dbReference type="NCBI Taxonomy" id="596151"/>
    <lineage>
        <taxon>Bacteria</taxon>
        <taxon>Pseudomonadati</taxon>
        <taxon>Thermodesulfobacteriota</taxon>
        <taxon>Desulfovibrionia</taxon>
        <taxon>Desulfovibrionales</taxon>
        <taxon>Desulfovibrionaceae</taxon>
        <taxon>Solidesulfovibrio</taxon>
    </lineage>
</organism>
<comment type="similarity">
    <text evidence="6">Belongs to the sodium:neurotransmitter symporter (SNF) (TC 2.A.22) family.</text>
</comment>
<keyword evidence="6" id="KW-0769">Symport</keyword>
<comment type="subcellular location">
    <subcellularLocation>
        <location evidence="1">Membrane</location>
        <topology evidence="1">Multi-pass membrane protein</topology>
    </subcellularLocation>
</comment>
<feature type="transmembrane region" description="Helical" evidence="7">
    <location>
        <begin position="180"/>
        <end position="201"/>
    </location>
</feature>
<accession>E1JXC4</accession>
<dbReference type="GO" id="GO:0015293">
    <property type="term" value="F:symporter activity"/>
    <property type="evidence" value="ECO:0007669"/>
    <property type="project" value="UniProtKB-KW"/>
</dbReference>
<keyword evidence="9" id="KW-1185">Reference proteome</keyword>
<feature type="transmembrane region" description="Helical" evidence="7">
    <location>
        <begin position="356"/>
        <end position="379"/>
    </location>
</feature>
<dbReference type="NCBIfam" id="NF037979">
    <property type="entry name" value="Na_transp"/>
    <property type="match status" value="1"/>
</dbReference>
<dbReference type="eggNOG" id="COG0733">
    <property type="taxonomic scope" value="Bacteria"/>
</dbReference>
<dbReference type="CDD" id="cd10334">
    <property type="entry name" value="SLC6sbd_u1"/>
    <property type="match status" value="1"/>
</dbReference>
<evidence type="ECO:0000313" key="8">
    <source>
        <dbReference type="EMBL" id="EFL50901.1"/>
    </source>
</evidence>
<keyword evidence="4 7" id="KW-1133">Transmembrane helix</keyword>
<evidence type="ECO:0000256" key="7">
    <source>
        <dbReference type="SAM" id="Phobius"/>
    </source>
</evidence>
<evidence type="ECO:0000256" key="5">
    <source>
        <dbReference type="ARBA" id="ARBA00023136"/>
    </source>
</evidence>
<dbReference type="GO" id="GO:0016020">
    <property type="term" value="C:membrane"/>
    <property type="evidence" value="ECO:0007669"/>
    <property type="project" value="UniProtKB-SubCell"/>
</dbReference>
<dbReference type="Pfam" id="PF00209">
    <property type="entry name" value="SNF"/>
    <property type="match status" value="2"/>
</dbReference>
<dbReference type="SUPFAM" id="SSF161070">
    <property type="entry name" value="SNF-like"/>
    <property type="match status" value="1"/>
</dbReference>
<dbReference type="InterPro" id="IPR000175">
    <property type="entry name" value="Na/ntran_symport"/>
</dbReference>
<evidence type="ECO:0000256" key="2">
    <source>
        <dbReference type="ARBA" id="ARBA00022448"/>
    </source>
</evidence>
<evidence type="ECO:0000256" key="3">
    <source>
        <dbReference type="ARBA" id="ARBA00022692"/>
    </source>
</evidence>
<feature type="transmembrane region" description="Helical" evidence="7">
    <location>
        <begin position="385"/>
        <end position="406"/>
    </location>
</feature>
<feature type="transmembrane region" description="Helical" evidence="7">
    <location>
        <begin position="43"/>
        <end position="64"/>
    </location>
</feature>
<feature type="transmembrane region" description="Helical" evidence="7">
    <location>
        <begin position="315"/>
        <end position="344"/>
    </location>
</feature>
<dbReference type="InterPro" id="IPR037272">
    <property type="entry name" value="SNS_sf"/>
</dbReference>
<feature type="transmembrane region" description="Helical" evidence="7">
    <location>
        <begin position="149"/>
        <end position="168"/>
    </location>
</feature>
<feature type="transmembrane region" description="Helical" evidence="7">
    <location>
        <begin position="85"/>
        <end position="109"/>
    </location>
</feature>
<keyword evidence="5 7" id="KW-0472">Membrane</keyword>
<evidence type="ECO:0000256" key="4">
    <source>
        <dbReference type="ARBA" id="ARBA00022989"/>
    </source>
</evidence>
<dbReference type="PANTHER" id="PTHR42948">
    <property type="entry name" value="TRANSPORTER"/>
    <property type="match status" value="1"/>
</dbReference>
<feature type="transmembrane region" description="Helical" evidence="7">
    <location>
        <begin position="426"/>
        <end position="448"/>
    </location>
</feature>
<dbReference type="OrthoDB" id="9762833at2"/>
<dbReference type="PANTHER" id="PTHR42948:SF1">
    <property type="entry name" value="TRANSPORTER"/>
    <property type="match status" value="1"/>
</dbReference>
<gene>
    <name evidence="8" type="ORF">DesfrDRAFT_2273</name>
</gene>
<feature type="transmembrane region" description="Helical" evidence="7">
    <location>
        <begin position="258"/>
        <end position="281"/>
    </location>
</feature>
<sequence>MQKREMWGSRTGFVMAAVGSAIGLGNIWRFPYMVYDNGGGAFLIPYFAAMLIAGIPFMILEFGLGKKFIGSAPKVFSSISRKWEWLGWWQVMVSFIITTYYAVVVAWALNYFVLAFFQGWGTAPKDFFFTKFLAATDSPLHWGSVRPEILIATAAAWFLTIFAVFTGVKSGIERTNKIFMPLLFLLVFVFIGRGLMLPGAVDGLNWLFTPDFSAIKEGKVWADAFGQIFYSLSIGFAIMLSYASYLPEESDISNNACMTVFINCGFSIISGIMIFSVLGYMAQQQGVPISKIATSGVGLAFITLPTAINLMPAPIFFGTLFFLALSVAGLSSMISLNEVVVAALMEKMNISRKKAAVIFCSVGFLISIVFTTGGGLLLLDIVDHFINNFGVLIGGVIEIIFVAWFCRVDDLRAYINSSSEIKIGGLWSLSIRFVAPAMLCFMLVSNFVGDVSKNYGGYSGTATLAFGWSTLFVCIAFAAFCSRHNHAFALIENTNRNFLKRS</sequence>